<dbReference type="AlphaFoldDB" id="K9H5Z1"/>
<dbReference type="PATRIC" id="fig|1238182.3.peg.558"/>
<keyword evidence="2" id="KW-1185">Reference proteome</keyword>
<dbReference type="STRING" id="1238182.C882_2598"/>
<accession>K9H5Z1</accession>
<evidence type="ECO:0000313" key="2">
    <source>
        <dbReference type="Proteomes" id="UP000009881"/>
    </source>
</evidence>
<proteinExistence type="predicted"/>
<name>K9H5Z1_9PROT</name>
<dbReference type="RefSeq" id="WP_009539007.1">
    <property type="nucleotide sequence ID" value="NZ_ANHY01000003.1"/>
</dbReference>
<comment type="caution">
    <text evidence="1">The sequence shown here is derived from an EMBL/GenBank/DDBJ whole genome shotgun (WGS) entry which is preliminary data.</text>
</comment>
<dbReference type="EMBL" id="ANHY01000003">
    <property type="protein sequence ID" value="EKV32519.1"/>
    <property type="molecule type" value="Genomic_DNA"/>
</dbReference>
<evidence type="ECO:0000313" key="1">
    <source>
        <dbReference type="EMBL" id="EKV32519.1"/>
    </source>
</evidence>
<organism evidence="1 2">
    <name type="scientific">Caenispirillum salinarum AK4</name>
    <dbReference type="NCBI Taxonomy" id="1238182"/>
    <lineage>
        <taxon>Bacteria</taxon>
        <taxon>Pseudomonadati</taxon>
        <taxon>Pseudomonadota</taxon>
        <taxon>Alphaproteobacteria</taxon>
        <taxon>Rhodospirillales</taxon>
        <taxon>Novispirillaceae</taxon>
        <taxon>Caenispirillum</taxon>
    </lineage>
</organism>
<dbReference type="eggNOG" id="ENOG5032HB8">
    <property type="taxonomic scope" value="Bacteria"/>
</dbReference>
<dbReference type="Proteomes" id="UP000009881">
    <property type="component" value="Unassembled WGS sequence"/>
</dbReference>
<sequence length="176" mass="19657">MADHSAAAAATRQEPAGDADGAAYEAFRARVADANINSQTLLATDYLNHFNEIIMLLEMVPDMPDMIEECRAWEPKGYQDHFRDSSFSDKQLAIEAYDYVPERFRQPFEQTIGQMNELVALSLDRMADGLEDPDLLRARAVAASRALQRLIDVASAIIHGNDVALHQNEIDELMGF</sequence>
<reference evidence="1 2" key="1">
    <citation type="journal article" date="2013" name="Genome Announc.">
        <title>Draft Genome Sequence of an Alphaproteobacterium, Caenispirillum salinarum AK4(T), Isolated from a Solar Saltern.</title>
        <authorList>
            <person name="Khatri I."/>
            <person name="Singh A."/>
            <person name="Korpole S."/>
            <person name="Pinnaka A.K."/>
            <person name="Subramanian S."/>
        </authorList>
    </citation>
    <scope>NUCLEOTIDE SEQUENCE [LARGE SCALE GENOMIC DNA]</scope>
    <source>
        <strain evidence="1 2">AK4</strain>
    </source>
</reference>
<gene>
    <name evidence="1" type="ORF">C882_2598</name>
</gene>
<protein>
    <submittedName>
        <fullName evidence="1">Uncharacterized protein</fullName>
    </submittedName>
</protein>